<accession>A0A089Z8H3</accession>
<dbReference type="OrthoDB" id="280204at2157"/>
<dbReference type="KEGG" id="mfc:BRM9_0282"/>
<reference evidence="1" key="1">
    <citation type="submission" date="2013-12" db="EMBL/GenBank/DDBJ databases">
        <title>The complete genome sequence of Methanobacterium sp. BRM9.</title>
        <authorList>
            <consortium name="Pastoral Greenhouse Gas Research Consortium"/>
            <person name="Kelly W.J."/>
            <person name="Leahy S.C."/>
            <person name="Perry R."/>
            <person name="Li D."/>
            <person name="Altermann E."/>
            <person name="Lambie S.C."/>
            <person name="Attwood G.T."/>
        </authorList>
    </citation>
    <scope>NUCLEOTIDE SEQUENCE [LARGE SCALE GENOMIC DNA]</scope>
    <source>
        <strain evidence="1">BRM9</strain>
    </source>
</reference>
<proteinExistence type="predicted"/>
<protein>
    <submittedName>
        <fullName evidence="1">Uncharacterized protein</fullName>
    </submittedName>
</protein>
<evidence type="ECO:0000313" key="1">
    <source>
        <dbReference type="EMBL" id="AIS31111.1"/>
    </source>
</evidence>
<dbReference type="Proteomes" id="UP000062768">
    <property type="component" value="Chromosome I"/>
</dbReference>
<name>A0A089Z8H3_METFO</name>
<organism evidence="1 3">
    <name type="scientific">Methanobacterium formicicum</name>
    <dbReference type="NCBI Taxonomy" id="2162"/>
    <lineage>
        <taxon>Archaea</taxon>
        <taxon>Methanobacteriati</taxon>
        <taxon>Methanobacteriota</taxon>
        <taxon>Methanomada group</taxon>
        <taxon>Methanobacteria</taxon>
        <taxon>Methanobacteriales</taxon>
        <taxon>Methanobacteriaceae</taxon>
        <taxon>Methanobacterium</taxon>
    </lineage>
</organism>
<sequence length="98" mass="11229">MGSVNKIECDNCSFSVTTSDNLVMTVCYDNLDYYDDLYCLNCQKIVKVWKRKNGKDLENKCPECGSRDVFLLLPDKINVKCPNCKKGNLKSELYLLTD</sequence>
<reference evidence="2" key="2">
    <citation type="submission" date="2014-09" db="EMBL/GenBank/DDBJ databases">
        <authorList>
            <person name="Bishop-Lilly K.A."/>
            <person name="Broomall S.M."/>
            <person name="Chain P.S."/>
            <person name="Chertkov O."/>
            <person name="Coyne S.R."/>
            <person name="Daligault H.E."/>
            <person name="Davenport K.W."/>
            <person name="Erkkila T."/>
            <person name="Frey K.G."/>
            <person name="Gibbons H.S."/>
            <person name="Gu W."/>
            <person name="Jaissle J."/>
            <person name="Johnson S.L."/>
            <person name="Koroleva G.I."/>
            <person name="Ladner J.T."/>
            <person name="Lo C.-C."/>
            <person name="Minogue T.D."/>
            <person name="Munk C."/>
            <person name="Palacios G.F."/>
            <person name="Redden C.L."/>
            <person name="Rosenzweig C.N."/>
            <person name="Scholz M.B."/>
            <person name="Teshima H."/>
            <person name="Xu Y."/>
        </authorList>
    </citation>
    <scope>NUCLEOTIDE SEQUENCE</scope>
    <source>
        <strain evidence="2">Mb9</strain>
    </source>
</reference>
<dbReference type="STRING" id="2162.BRM9_0282"/>
<evidence type="ECO:0000313" key="4">
    <source>
        <dbReference type="Proteomes" id="UP000062768"/>
    </source>
</evidence>
<dbReference type="EMBL" id="LN734822">
    <property type="protein sequence ID" value="CEL25729.1"/>
    <property type="molecule type" value="Genomic_DNA"/>
</dbReference>
<evidence type="ECO:0000313" key="2">
    <source>
        <dbReference type="EMBL" id="CEL25729.1"/>
    </source>
</evidence>
<evidence type="ECO:0000313" key="3">
    <source>
        <dbReference type="Proteomes" id="UP000029661"/>
    </source>
</evidence>
<dbReference type="RefSeq" id="WP_048084518.1">
    <property type="nucleotide sequence ID" value="NZ_CP006933.1"/>
</dbReference>
<dbReference type="PATRIC" id="fig|2162.10.peg.2182"/>
<dbReference type="AlphaFoldDB" id="A0A089Z8H3"/>
<dbReference type="EMBL" id="CP006933">
    <property type="protein sequence ID" value="AIS31111.1"/>
    <property type="molecule type" value="Genomic_DNA"/>
</dbReference>
<keyword evidence="4" id="KW-1185">Reference proteome</keyword>
<dbReference type="GeneID" id="26740341"/>
<gene>
    <name evidence="1" type="ORF">BRM9_0282</name>
    <name evidence="2" type="ORF">MB9_2110</name>
</gene>
<dbReference type="Proteomes" id="UP000029661">
    <property type="component" value="Chromosome"/>
</dbReference>